<dbReference type="InterPro" id="IPR027640">
    <property type="entry name" value="Kinesin-like_fam"/>
</dbReference>
<dbReference type="EMBL" id="JACBKZ010000003">
    <property type="protein sequence ID" value="KAF5955021.1"/>
    <property type="molecule type" value="Genomic_DNA"/>
</dbReference>
<dbReference type="SUPFAM" id="SSF52540">
    <property type="entry name" value="P-loop containing nucleoside triphosphate hydrolases"/>
    <property type="match status" value="1"/>
</dbReference>
<dbReference type="Proteomes" id="UP000593564">
    <property type="component" value="Unassembled WGS sequence"/>
</dbReference>
<reference evidence="5" key="1">
    <citation type="journal article" date="2020" name="Nat. Commun.">
        <title>Genome assembly of wild tea tree DASZ reveals pedigree and selection history of tea varieties.</title>
        <authorList>
            <person name="Zhang W."/>
            <person name="Zhang Y."/>
            <person name="Qiu H."/>
            <person name="Guo Y."/>
            <person name="Wan H."/>
            <person name="Zhang X."/>
            <person name="Scossa F."/>
            <person name="Alseekh S."/>
            <person name="Zhang Q."/>
            <person name="Wang P."/>
            <person name="Xu L."/>
            <person name="Schmidt M.H."/>
            <person name="Jia X."/>
            <person name="Li D."/>
            <person name="Zhu A."/>
            <person name="Guo F."/>
            <person name="Chen W."/>
            <person name="Ni D."/>
            <person name="Usadel B."/>
            <person name="Fernie A.R."/>
            <person name="Wen W."/>
        </authorList>
    </citation>
    <scope>NUCLEOTIDE SEQUENCE [LARGE SCALE GENOMIC DNA]</scope>
    <source>
        <strain evidence="5">cv. G240</strain>
    </source>
</reference>
<organism evidence="4 5">
    <name type="scientific">Camellia sinensis</name>
    <name type="common">Tea plant</name>
    <name type="synonym">Thea sinensis</name>
    <dbReference type="NCBI Taxonomy" id="4442"/>
    <lineage>
        <taxon>Eukaryota</taxon>
        <taxon>Viridiplantae</taxon>
        <taxon>Streptophyta</taxon>
        <taxon>Embryophyta</taxon>
        <taxon>Tracheophyta</taxon>
        <taxon>Spermatophyta</taxon>
        <taxon>Magnoliopsida</taxon>
        <taxon>eudicotyledons</taxon>
        <taxon>Gunneridae</taxon>
        <taxon>Pentapetalae</taxon>
        <taxon>asterids</taxon>
        <taxon>Ericales</taxon>
        <taxon>Theaceae</taxon>
        <taxon>Camellia</taxon>
    </lineage>
</organism>
<gene>
    <name evidence="4" type="ORF">HYC85_007877</name>
</gene>
<proteinExistence type="inferred from homology"/>
<accession>A0A7J7HS30</accession>
<dbReference type="GO" id="GO:0007018">
    <property type="term" value="P:microtubule-based movement"/>
    <property type="evidence" value="ECO:0007669"/>
    <property type="project" value="InterPro"/>
</dbReference>
<name>A0A7J7HS30_CAMSI</name>
<protein>
    <recommendedName>
        <fullName evidence="3">Kinesin motor domain-containing protein</fullName>
    </recommendedName>
</protein>
<evidence type="ECO:0000313" key="4">
    <source>
        <dbReference type="EMBL" id="KAF5955021.1"/>
    </source>
</evidence>
<dbReference type="GO" id="GO:0008017">
    <property type="term" value="F:microtubule binding"/>
    <property type="evidence" value="ECO:0007669"/>
    <property type="project" value="InterPro"/>
</dbReference>
<evidence type="ECO:0000259" key="3">
    <source>
        <dbReference type="PROSITE" id="PS50067"/>
    </source>
</evidence>
<reference evidence="4 5" key="2">
    <citation type="submission" date="2020-07" db="EMBL/GenBank/DDBJ databases">
        <title>Genome assembly of wild tea tree DASZ reveals pedigree and selection history of tea varieties.</title>
        <authorList>
            <person name="Zhang W."/>
        </authorList>
    </citation>
    <scope>NUCLEOTIDE SEQUENCE [LARGE SCALE GENOMIC DNA]</scope>
    <source>
        <strain evidence="5">cv. G240</strain>
        <tissue evidence="4">Leaf</tissue>
    </source>
</reference>
<dbReference type="InterPro" id="IPR027417">
    <property type="entry name" value="P-loop_NTPase"/>
</dbReference>
<dbReference type="GO" id="GO:0003777">
    <property type="term" value="F:microtubule motor activity"/>
    <property type="evidence" value="ECO:0007669"/>
    <property type="project" value="InterPro"/>
</dbReference>
<dbReference type="Pfam" id="PF00225">
    <property type="entry name" value="Kinesin"/>
    <property type="match status" value="1"/>
</dbReference>
<evidence type="ECO:0000256" key="1">
    <source>
        <dbReference type="ARBA" id="ARBA00023175"/>
    </source>
</evidence>
<dbReference type="InterPro" id="IPR001752">
    <property type="entry name" value="Kinesin_motor_dom"/>
</dbReference>
<comment type="caution">
    <text evidence="4">The sequence shown here is derived from an EMBL/GenBank/DDBJ whole genome shotgun (WGS) entry which is preliminary data.</text>
</comment>
<feature type="domain" description="Kinesin motor" evidence="3">
    <location>
        <begin position="1"/>
        <end position="60"/>
    </location>
</feature>
<sequence>MCKLGIRKGRNGYVPFRDSKLTCILQSSLGDDSRTTIIYNMGLREQSRNTLLFASCAKEVTTNAQVNVVISDKALVKHLQRELARLESELRSQGPTFVASHYSALLREKGLQIEKLEKEMIDLTVLKTTHTCKFGSHWNVKIQYQIHPLWQVLTPWTLVLDQSTNLFILMDIVGEALVITTYKFFLNLKRTLCQMILLHNCWSMLLCLSEAILDGVGT</sequence>
<dbReference type="PANTHER" id="PTHR47968">
    <property type="entry name" value="CENTROMERE PROTEIN E"/>
    <property type="match status" value="1"/>
</dbReference>
<dbReference type="AlphaFoldDB" id="A0A7J7HS30"/>
<evidence type="ECO:0000313" key="5">
    <source>
        <dbReference type="Proteomes" id="UP000593564"/>
    </source>
</evidence>
<dbReference type="GO" id="GO:0005524">
    <property type="term" value="F:ATP binding"/>
    <property type="evidence" value="ECO:0007669"/>
    <property type="project" value="InterPro"/>
</dbReference>
<dbReference type="Gene3D" id="1.20.58.1980">
    <property type="match status" value="1"/>
</dbReference>
<comment type="similarity">
    <text evidence="2">Belongs to the TRAFAC class myosin-kinesin ATPase superfamily. Kinesin family.</text>
</comment>
<keyword evidence="1" id="KW-0505">Motor protein</keyword>
<comment type="caution">
    <text evidence="2">Lacks conserved residue(s) required for the propagation of feature annotation.</text>
</comment>
<evidence type="ECO:0000256" key="2">
    <source>
        <dbReference type="PROSITE-ProRule" id="PRU00283"/>
    </source>
</evidence>
<keyword evidence="5" id="KW-1185">Reference proteome</keyword>
<dbReference type="PANTHER" id="PTHR47968:SF55">
    <property type="entry name" value="KINESIN-LIKE PROTEIN KIN-7H"/>
    <property type="match status" value="1"/>
</dbReference>
<dbReference type="PROSITE" id="PS50067">
    <property type="entry name" value="KINESIN_MOTOR_2"/>
    <property type="match status" value="1"/>
</dbReference>